<protein>
    <submittedName>
        <fullName evidence="8">Uncharacterized protein</fullName>
    </submittedName>
</protein>
<dbReference type="GO" id="GO:0000032">
    <property type="term" value="P:cell wall mannoprotein biosynthetic process"/>
    <property type="evidence" value="ECO:0007669"/>
    <property type="project" value="TreeGrafter"/>
</dbReference>
<comment type="subcellular location">
    <subcellularLocation>
        <location evidence="1">Membrane</location>
        <topology evidence="1">Single-pass type II membrane protein</topology>
    </subcellularLocation>
</comment>
<evidence type="ECO:0000313" key="9">
    <source>
        <dbReference type="Proteomes" id="UP000001996"/>
    </source>
</evidence>
<dbReference type="Proteomes" id="UP000001996">
    <property type="component" value="Unassembled WGS sequence"/>
</dbReference>
<dbReference type="InterPro" id="IPR002685">
    <property type="entry name" value="Glyco_trans_15"/>
</dbReference>
<gene>
    <name evidence="8" type="ORF">LELG_01961</name>
</gene>
<dbReference type="Gene3D" id="3.90.550.10">
    <property type="entry name" value="Spore Coat Polysaccharide Biosynthesis Protein SpsA, Chain A"/>
    <property type="match status" value="1"/>
</dbReference>
<keyword evidence="7" id="KW-0812">Transmembrane</keyword>
<comment type="similarity">
    <text evidence="2">Belongs to the glycosyltransferase 15 family.</text>
</comment>
<dbReference type="GO" id="GO:0006487">
    <property type="term" value="P:protein N-linked glycosylation"/>
    <property type="evidence" value="ECO:0007669"/>
    <property type="project" value="TreeGrafter"/>
</dbReference>
<dbReference type="VEuPathDB" id="FungiDB:LELG_01961"/>
<sequence>MNGIHKAALILVYAIYCIYVIRYTNQLVDPNRLDLKNRHYDPLAKHNPKLASNSYLDTLYPPRDLEQIGKENATMVMLVRNFEIDEALASMRSLEDRFNRDYKYPWVFLNDVPFDQEFIEKTSLMASGKTYYELIPVDDWQPPDYINMTKLDENLLNSRAGILYGGMRSYRNMCHFNSGFFYKQKRMLDYDYYFRVEPGVEYMCDFQYDPFEFLRENNKIYGFIITIREYANTIPTLWQTVEEFMQKYPFLLHTNNALNFITTNESSLNHYVDLSPNPTQYNLCHFWSNFEIGNLNFFRSEQYETFFQHLSRAGGFHYERWGDAPVHTIALSLLADKDLIHHFEDIGYYHAPFLSCPISEEIIASKRCVCQPRGEAVNRTIDVNAHSCLARWWKYGAGRRFLNEVDYKRW</sequence>
<keyword evidence="4" id="KW-0808">Transferase</keyword>
<dbReference type="OMA" id="CPSAYYM"/>
<proteinExistence type="inferred from homology"/>
<dbReference type="SUPFAM" id="SSF53448">
    <property type="entry name" value="Nucleotide-diphospho-sugar transferases"/>
    <property type="match status" value="1"/>
</dbReference>
<dbReference type="GO" id="GO:0000026">
    <property type="term" value="F:alpha-1,2-mannosyltransferase activity"/>
    <property type="evidence" value="ECO:0007669"/>
    <property type="project" value="TreeGrafter"/>
</dbReference>
<name>A5DX74_LODEL</name>
<dbReference type="FunFam" id="3.90.550.10:FF:000051">
    <property type="entry name" value="Alpha-1,2-mannosyltransferase (Ktr4)"/>
    <property type="match status" value="1"/>
</dbReference>
<keyword evidence="9" id="KW-1185">Reference proteome</keyword>
<dbReference type="InParanoid" id="A5DX74"/>
<evidence type="ECO:0000256" key="5">
    <source>
        <dbReference type="ARBA" id="ARBA00022968"/>
    </source>
</evidence>
<accession>A5DX74</accession>
<keyword evidence="7" id="KW-1133">Transmembrane helix</keyword>
<dbReference type="PANTHER" id="PTHR31121">
    <property type="entry name" value="ALPHA-1,2 MANNOSYLTRANSFERASE KTR1"/>
    <property type="match status" value="1"/>
</dbReference>
<dbReference type="eggNOG" id="KOG4472">
    <property type="taxonomic scope" value="Eukaryota"/>
</dbReference>
<dbReference type="OrthoDB" id="439943at2759"/>
<evidence type="ECO:0000256" key="1">
    <source>
        <dbReference type="ARBA" id="ARBA00004606"/>
    </source>
</evidence>
<keyword evidence="3" id="KW-0328">Glycosyltransferase</keyword>
<evidence type="ECO:0000313" key="8">
    <source>
        <dbReference type="EMBL" id="EDK43782.1"/>
    </source>
</evidence>
<dbReference type="PANTHER" id="PTHR31121:SF10">
    <property type="entry name" value="MANNOSYLTRANSFERASE KTR2-RELATED"/>
    <property type="match status" value="1"/>
</dbReference>
<dbReference type="FunCoup" id="A5DX74">
    <property type="interactions" value="32"/>
</dbReference>
<dbReference type="InterPro" id="IPR029044">
    <property type="entry name" value="Nucleotide-diphossugar_trans"/>
</dbReference>
<dbReference type="HOGENOM" id="CLU_024327_4_2_1"/>
<feature type="transmembrane region" description="Helical" evidence="7">
    <location>
        <begin position="7"/>
        <end position="24"/>
    </location>
</feature>
<dbReference type="GO" id="GO:0006493">
    <property type="term" value="P:protein O-linked glycosylation"/>
    <property type="evidence" value="ECO:0007669"/>
    <property type="project" value="TreeGrafter"/>
</dbReference>
<keyword evidence="5" id="KW-0735">Signal-anchor</keyword>
<keyword evidence="7" id="KW-0472">Membrane</keyword>
<evidence type="ECO:0000256" key="3">
    <source>
        <dbReference type="ARBA" id="ARBA00022676"/>
    </source>
</evidence>
<dbReference type="STRING" id="379508.A5DX74"/>
<dbReference type="GO" id="GO:0005794">
    <property type="term" value="C:Golgi apparatus"/>
    <property type="evidence" value="ECO:0007669"/>
    <property type="project" value="TreeGrafter"/>
</dbReference>
<reference evidence="8 9" key="1">
    <citation type="journal article" date="2009" name="Nature">
        <title>Evolution of pathogenicity and sexual reproduction in eight Candida genomes.</title>
        <authorList>
            <person name="Butler G."/>
            <person name="Rasmussen M.D."/>
            <person name="Lin M.F."/>
            <person name="Santos M.A."/>
            <person name="Sakthikumar S."/>
            <person name="Munro C.A."/>
            <person name="Rheinbay E."/>
            <person name="Grabherr M."/>
            <person name="Forche A."/>
            <person name="Reedy J.L."/>
            <person name="Agrafioti I."/>
            <person name="Arnaud M.B."/>
            <person name="Bates S."/>
            <person name="Brown A.J."/>
            <person name="Brunke S."/>
            <person name="Costanzo M.C."/>
            <person name="Fitzpatrick D.A."/>
            <person name="de Groot P.W."/>
            <person name="Harris D."/>
            <person name="Hoyer L.L."/>
            <person name="Hube B."/>
            <person name="Klis F.M."/>
            <person name="Kodira C."/>
            <person name="Lennard N."/>
            <person name="Logue M.E."/>
            <person name="Martin R."/>
            <person name="Neiman A.M."/>
            <person name="Nikolaou E."/>
            <person name="Quail M.A."/>
            <person name="Quinn J."/>
            <person name="Santos M.C."/>
            <person name="Schmitzberger F.F."/>
            <person name="Sherlock G."/>
            <person name="Shah P."/>
            <person name="Silverstein K.A."/>
            <person name="Skrzypek M.S."/>
            <person name="Soll D."/>
            <person name="Staggs R."/>
            <person name="Stansfield I."/>
            <person name="Stumpf M.P."/>
            <person name="Sudbery P.E."/>
            <person name="Srikantha T."/>
            <person name="Zeng Q."/>
            <person name="Berman J."/>
            <person name="Berriman M."/>
            <person name="Heitman J."/>
            <person name="Gow N.A."/>
            <person name="Lorenz M.C."/>
            <person name="Birren B.W."/>
            <person name="Kellis M."/>
            <person name="Cuomo C.A."/>
        </authorList>
    </citation>
    <scope>NUCLEOTIDE SEQUENCE [LARGE SCALE GENOMIC DNA]</scope>
    <source>
        <strain evidence="9">ATCC 11503 / BCRC 21390 / CBS 2605 / JCM 1781 / NBRC 1676 / NRRL YB-4239</strain>
    </source>
</reference>
<feature type="active site" description="Nucleophile" evidence="6">
    <location>
        <position position="291"/>
    </location>
</feature>
<evidence type="ECO:0000256" key="7">
    <source>
        <dbReference type="SAM" id="Phobius"/>
    </source>
</evidence>
<organism evidence="8 9">
    <name type="scientific">Lodderomyces elongisporus (strain ATCC 11503 / CBS 2605 / JCM 1781 / NBRC 1676 / NRRL YB-4239)</name>
    <name type="common">Yeast</name>
    <name type="synonym">Saccharomyces elongisporus</name>
    <dbReference type="NCBI Taxonomy" id="379508"/>
    <lineage>
        <taxon>Eukaryota</taxon>
        <taxon>Fungi</taxon>
        <taxon>Dikarya</taxon>
        <taxon>Ascomycota</taxon>
        <taxon>Saccharomycotina</taxon>
        <taxon>Pichiomycetes</taxon>
        <taxon>Debaryomycetaceae</taxon>
        <taxon>Candida/Lodderomyces clade</taxon>
        <taxon>Lodderomyces</taxon>
    </lineage>
</organism>
<dbReference type="AlphaFoldDB" id="A5DX74"/>
<dbReference type="PIRSF" id="PIRSF018153">
    <property type="entry name" value="Glyco_trans_15"/>
    <property type="match status" value="1"/>
</dbReference>
<evidence type="ECO:0000256" key="4">
    <source>
        <dbReference type="ARBA" id="ARBA00022679"/>
    </source>
</evidence>
<evidence type="ECO:0000256" key="2">
    <source>
        <dbReference type="ARBA" id="ARBA00007677"/>
    </source>
</evidence>
<dbReference type="KEGG" id="lel:PVL30_001932"/>
<dbReference type="EMBL" id="CH981525">
    <property type="protein sequence ID" value="EDK43782.1"/>
    <property type="molecule type" value="Genomic_DNA"/>
</dbReference>
<dbReference type="GO" id="GO:0016020">
    <property type="term" value="C:membrane"/>
    <property type="evidence" value="ECO:0007669"/>
    <property type="project" value="UniProtKB-SubCell"/>
</dbReference>
<dbReference type="Pfam" id="PF01793">
    <property type="entry name" value="Glyco_transf_15"/>
    <property type="match status" value="1"/>
</dbReference>
<dbReference type="GeneID" id="5234388"/>
<evidence type="ECO:0000256" key="6">
    <source>
        <dbReference type="PIRSR" id="PIRSR018153-1"/>
    </source>
</evidence>